<gene>
    <name evidence="13" type="ORF">PTSG_09117</name>
</gene>
<keyword evidence="4" id="KW-0963">Cytoplasm</keyword>
<keyword evidence="8" id="KW-0131">Cell cycle</keyword>
<evidence type="ECO:0000256" key="1">
    <source>
        <dbReference type="ARBA" id="ARBA00004114"/>
    </source>
</evidence>
<organism evidence="14">
    <name type="scientific">Salpingoeca rosetta (strain ATCC 50818 / BSB-021)</name>
    <dbReference type="NCBI Taxonomy" id="946362"/>
    <lineage>
        <taxon>Eukaryota</taxon>
        <taxon>Choanoflagellata</taxon>
        <taxon>Craspedida</taxon>
        <taxon>Salpingoecidae</taxon>
        <taxon>Salpingoeca</taxon>
    </lineage>
</organism>
<dbReference type="Proteomes" id="UP000007799">
    <property type="component" value="Unassembled WGS sequence"/>
</dbReference>
<dbReference type="PANTHER" id="PTHR28618:SF1">
    <property type="entry name" value="CENTROSOMAL PROTEIN POC5"/>
    <property type="match status" value="1"/>
</dbReference>
<evidence type="ECO:0000256" key="9">
    <source>
        <dbReference type="ARBA" id="ARBA00031694"/>
    </source>
</evidence>
<proteinExistence type="inferred from homology"/>
<feature type="compositionally biased region" description="Polar residues" evidence="12">
    <location>
        <begin position="13"/>
        <end position="23"/>
    </location>
</feature>
<feature type="compositionally biased region" description="Low complexity" evidence="12">
    <location>
        <begin position="607"/>
        <end position="630"/>
    </location>
</feature>
<dbReference type="AlphaFoldDB" id="F2UMS2"/>
<dbReference type="EMBL" id="GL832983">
    <property type="protein sequence ID" value="EGD78421.1"/>
    <property type="molecule type" value="Genomic_DNA"/>
</dbReference>
<reference evidence="13" key="1">
    <citation type="submission" date="2009-08" db="EMBL/GenBank/DDBJ databases">
        <title>Annotation of Salpingoeca rosetta.</title>
        <authorList>
            <consortium name="The Broad Institute Genome Sequencing Platform"/>
            <person name="Russ C."/>
            <person name="Cuomo C."/>
            <person name="Burger G."/>
            <person name="Gray M.W."/>
            <person name="Holland P.W.H."/>
            <person name="King N."/>
            <person name="Lang F.B.F."/>
            <person name="Roger A.J."/>
            <person name="Ruiz-Trillo I."/>
            <person name="Young S.K."/>
            <person name="Zeng Q."/>
            <person name="Gargeya S."/>
            <person name="Alvarado L."/>
            <person name="Berlin A."/>
            <person name="Chapman S.B."/>
            <person name="Chen Z."/>
            <person name="Freedman E."/>
            <person name="Gellesch M."/>
            <person name="Goldberg J."/>
            <person name="Griggs A."/>
            <person name="Gujja S."/>
            <person name="Heilman E."/>
            <person name="Heiman D."/>
            <person name="Howarth C."/>
            <person name="Mehta T."/>
            <person name="Neiman D."/>
            <person name="Pearson M."/>
            <person name="Roberts A."/>
            <person name="Saif S."/>
            <person name="Shea T."/>
            <person name="Shenoy N."/>
            <person name="Sisk P."/>
            <person name="Stolte C."/>
            <person name="Sykes S."/>
            <person name="White J."/>
            <person name="Yandava C."/>
            <person name="Haas B."/>
            <person name="Nusbaum C."/>
            <person name="Birren B."/>
        </authorList>
    </citation>
    <scope>NUCLEOTIDE SEQUENCE [LARGE SCALE GENOMIC DNA]</scope>
    <source>
        <strain evidence="13">ATCC 50818</strain>
    </source>
</reference>
<comment type="function">
    <text evidence="10">Essential for the assembly of the distal half of centrioles, required for centriole elongation. Acts as a negative regulator of centriole elongation.</text>
</comment>
<dbReference type="eggNOG" id="ENOG502QUKU">
    <property type="taxonomic scope" value="Eukaryota"/>
</dbReference>
<feature type="compositionally biased region" description="Basic residues" evidence="12">
    <location>
        <begin position="259"/>
        <end position="268"/>
    </location>
</feature>
<feature type="coiled-coil region" evidence="11">
    <location>
        <begin position="539"/>
        <end position="566"/>
    </location>
</feature>
<feature type="compositionally biased region" description="Basic and acidic residues" evidence="12">
    <location>
        <begin position="161"/>
        <end position="181"/>
    </location>
</feature>
<feature type="region of interest" description="Disordered" evidence="12">
    <location>
        <begin position="161"/>
        <end position="293"/>
    </location>
</feature>
<dbReference type="GO" id="GO:0005814">
    <property type="term" value="C:centriole"/>
    <property type="evidence" value="ECO:0007669"/>
    <property type="project" value="UniProtKB-SubCell"/>
</dbReference>
<feature type="region of interest" description="Disordered" evidence="12">
    <location>
        <begin position="1"/>
        <end position="27"/>
    </location>
</feature>
<feature type="compositionally biased region" description="Pro residues" evidence="12">
    <location>
        <begin position="644"/>
        <end position="657"/>
    </location>
</feature>
<feature type="compositionally biased region" description="Basic and acidic residues" evidence="12">
    <location>
        <begin position="274"/>
        <end position="286"/>
    </location>
</feature>
<evidence type="ECO:0000256" key="4">
    <source>
        <dbReference type="ARBA" id="ARBA00022490"/>
    </source>
</evidence>
<evidence type="ECO:0000256" key="8">
    <source>
        <dbReference type="ARBA" id="ARBA00023306"/>
    </source>
</evidence>
<feature type="compositionally biased region" description="Low complexity" evidence="12">
    <location>
        <begin position="658"/>
        <end position="675"/>
    </location>
</feature>
<feature type="compositionally biased region" description="Acidic residues" evidence="12">
    <location>
        <begin position="200"/>
        <end position="209"/>
    </location>
</feature>
<evidence type="ECO:0000256" key="6">
    <source>
        <dbReference type="ARBA" id="ARBA00023054"/>
    </source>
</evidence>
<evidence type="ECO:0000256" key="5">
    <source>
        <dbReference type="ARBA" id="ARBA00022737"/>
    </source>
</evidence>
<dbReference type="InParanoid" id="F2UMS2"/>
<dbReference type="PANTHER" id="PTHR28618">
    <property type="entry name" value="CENTROSOMAL PROTEIN POC5"/>
    <property type="match status" value="1"/>
</dbReference>
<keyword evidence="7" id="KW-0206">Cytoskeleton</keyword>
<keyword evidence="14" id="KW-1185">Reference proteome</keyword>
<keyword evidence="5" id="KW-0677">Repeat</keyword>
<accession>F2UMS2</accession>
<feature type="compositionally biased region" description="Polar residues" evidence="12">
    <location>
        <begin position="225"/>
        <end position="235"/>
    </location>
</feature>
<protein>
    <recommendedName>
        <fullName evidence="3">Centrosomal protein POC5</fullName>
    </recommendedName>
    <alternativeName>
        <fullName evidence="9">Protein of centriole 5</fullName>
    </alternativeName>
</protein>
<keyword evidence="6 11" id="KW-0175">Coiled coil</keyword>
<dbReference type="GeneID" id="16069915"/>
<feature type="region of interest" description="Disordered" evidence="12">
    <location>
        <begin position="76"/>
        <end position="119"/>
    </location>
</feature>
<evidence type="ECO:0000256" key="3">
    <source>
        <dbReference type="ARBA" id="ARBA00014910"/>
    </source>
</evidence>
<dbReference type="KEGG" id="sre:PTSG_09117"/>
<comment type="similarity">
    <text evidence="2">Belongs to the POC5 family.</text>
</comment>
<evidence type="ECO:0000313" key="14">
    <source>
        <dbReference type="Proteomes" id="UP000007799"/>
    </source>
</evidence>
<feature type="region of interest" description="Disordered" evidence="12">
    <location>
        <begin position="607"/>
        <end position="721"/>
    </location>
</feature>
<comment type="subcellular location">
    <subcellularLocation>
        <location evidence="1">Cytoplasm</location>
        <location evidence="1">Cytoskeleton</location>
        <location evidence="1">Microtubule organizing center</location>
        <location evidence="1">Centrosome</location>
        <location evidence="1">Centriole</location>
    </subcellularLocation>
</comment>
<dbReference type="STRING" id="946362.F2UMS2"/>
<feature type="region of interest" description="Disordered" evidence="12">
    <location>
        <begin position="318"/>
        <end position="375"/>
    </location>
</feature>
<dbReference type="OrthoDB" id="10064898at2759"/>
<evidence type="ECO:0000256" key="2">
    <source>
        <dbReference type="ARBA" id="ARBA00010411"/>
    </source>
</evidence>
<dbReference type="InterPro" id="IPR033351">
    <property type="entry name" value="POC5"/>
</dbReference>
<evidence type="ECO:0000256" key="7">
    <source>
        <dbReference type="ARBA" id="ARBA00023212"/>
    </source>
</evidence>
<dbReference type="OMA" id="IACKHAR"/>
<evidence type="ECO:0000256" key="10">
    <source>
        <dbReference type="ARBA" id="ARBA00049959"/>
    </source>
</evidence>
<name>F2UMS2_SALR5</name>
<evidence type="ECO:0000313" key="13">
    <source>
        <dbReference type="EMBL" id="EGD78421.1"/>
    </source>
</evidence>
<sequence length="721" mass="80530">MDSPTSPPRTESRGSTPAPSQAPSADDYLSLLQFTNITPRTAATQHLERLHRAKQQPRPLHWDDALLRFAMDHDESGASDAARAPGASSSGRHMRVPDAARVLPDGANTLDDDSDGLAGERVDEHNTAEAVASAYDQHGGSAPLDGFDPRRTVDDILEEYRASKRRQGDGDNGENEGKDKGGGASKRQNRKQGQDQTVTTDEDEEEQEDSSNTGAVQTDRRRAPNLTTFAGATTAQRERARGPTSANRPAGRSRLGQQRNRRREHQRRAQQQQREVEAAVMREQEGVRQQQQHHVTALLRDMDCDAHSSERIQRMAKDAVEALSSPTRDDDDDEQEEGEEGDGGYGGSFRYGRGRGGHGGHGDGDGGGNDGDGARDAGLTHLEAAMKSLCNSMKTHLFSEYGRAKSELLLSFERTLEKERAEHQRQRQQLTRELEGLRDLVSTYETHLRRKDDVIANTTNALASQREKMRAQKSLAQWHVQAVDQRRAAFTSKIACKHARRQAMIRAFRGWRSVIENKWRQRIERSCRLRAEEICHDMSAEYEDKLKQVRAQLLAAQAEVEQSRVMRAQQEERMKKAFMRGVCALNMEAMEVFDKRAYDNQFQDLQQPQQHEFQQPPQQHFQHQAQRQQQGRPRVTLDTVPRSHAPPHPTAGPPHPRPIASSSSSSSSSSTPSPTHGFSQRGGGDNMTLRAQQRRTDVRVATRGTPVVSTRHGETGVKLVS</sequence>
<feature type="compositionally biased region" description="Low complexity" evidence="12">
    <location>
        <begin position="78"/>
        <end position="91"/>
    </location>
</feature>
<evidence type="ECO:0000256" key="12">
    <source>
        <dbReference type="SAM" id="MobiDB-lite"/>
    </source>
</evidence>
<feature type="coiled-coil region" evidence="11">
    <location>
        <begin position="409"/>
        <end position="447"/>
    </location>
</feature>
<feature type="compositionally biased region" description="Acidic residues" evidence="12">
    <location>
        <begin position="329"/>
        <end position="342"/>
    </location>
</feature>
<dbReference type="RefSeq" id="XP_004989370.1">
    <property type="nucleotide sequence ID" value="XM_004989313.1"/>
</dbReference>
<evidence type="ECO:0000256" key="11">
    <source>
        <dbReference type="SAM" id="Coils"/>
    </source>
</evidence>